<feature type="signal peptide" evidence="1">
    <location>
        <begin position="1"/>
        <end position="21"/>
    </location>
</feature>
<accession>A0ABW3JBC0</accession>
<feature type="chain" id="PRO_5047422719" evidence="1">
    <location>
        <begin position="22"/>
        <end position="129"/>
    </location>
</feature>
<reference evidence="3" key="1">
    <citation type="journal article" date="2019" name="Int. J. Syst. Evol. Microbiol.">
        <title>The Global Catalogue of Microorganisms (GCM) 10K type strain sequencing project: providing services to taxonomists for standard genome sequencing and annotation.</title>
        <authorList>
            <consortium name="The Broad Institute Genomics Platform"/>
            <consortium name="The Broad Institute Genome Sequencing Center for Infectious Disease"/>
            <person name="Wu L."/>
            <person name="Ma J."/>
        </authorList>
    </citation>
    <scope>NUCLEOTIDE SEQUENCE [LARGE SCALE GENOMIC DNA]</scope>
    <source>
        <strain evidence="3">CCUG 61697</strain>
    </source>
</reference>
<sequence length="129" mass="13529">MKLKSLLLAGCVALAPAAAVAGGASLSGDELRSAVSGKTVYLRISGFELPIQYSANGSMRGRMGSVAASFAGGESPTDAGTWWVKGDQLCQKWNSWMEGQSYCYRLSKSGSTVNWVRNDGRSGTARISG</sequence>
<dbReference type="Proteomes" id="UP001597102">
    <property type="component" value="Unassembled WGS sequence"/>
</dbReference>
<dbReference type="RefSeq" id="WP_379089267.1">
    <property type="nucleotide sequence ID" value="NZ_JBHTJO010000001.1"/>
</dbReference>
<gene>
    <name evidence="2" type="ORF">ACFQ2F_09810</name>
</gene>
<evidence type="ECO:0000256" key="1">
    <source>
        <dbReference type="SAM" id="SignalP"/>
    </source>
</evidence>
<dbReference type="EMBL" id="JBHTJO010000001">
    <property type="protein sequence ID" value="MFD0987389.1"/>
    <property type="molecule type" value="Genomic_DNA"/>
</dbReference>
<name>A0ABW3JBC0_9HYPH</name>
<comment type="caution">
    <text evidence="2">The sequence shown here is derived from an EMBL/GenBank/DDBJ whole genome shotgun (WGS) entry which is preliminary data.</text>
</comment>
<keyword evidence="1" id="KW-0732">Signal</keyword>
<organism evidence="2 3">
    <name type="scientific">Methyloligella solikamskensis</name>
    <dbReference type="NCBI Taxonomy" id="1177756"/>
    <lineage>
        <taxon>Bacteria</taxon>
        <taxon>Pseudomonadati</taxon>
        <taxon>Pseudomonadota</taxon>
        <taxon>Alphaproteobacteria</taxon>
        <taxon>Hyphomicrobiales</taxon>
        <taxon>Hyphomicrobiaceae</taxon>
        <taxon>Methyloligella</taxon>
    </lineage>
</organism>
<protein>
    <submittedName>
        <fullName evidence="2">Uncharacterized protein</fullName>
    </submittedName>
</protein>
<keyword evidence="3" id="KW-1185">Reference proteome</keyword>
<proteinExistence type="predicted"/>
<evidence type="ECO:0000313" key="2">
    <source>
        <dbReference type="EMBL" id="MFD0987389.1"/>
    </source>
</evidence>
<evidence type="ECO:0000313" key="3">
    <source>
        <dbReference type="Proteomes" id="UP001597102"/>
    </source>
</evidence>